<keyword evidence="3" id="KW-1003">Cell membrane</keyword>
<evidence type="ECO:0000256" key="17">
    <source>
        <dbReference type="SAM" id="MobiDB-lite"/>
    </source>
</evidence>
<reference evidence="21" key="1">
    <citation type="submission" date="2020-12" db="UniProtKB">
        <authorList>
            <consortium name="WormBaseParasite"/>
        </authorList>
    </citation>
    <scope>IDENTIFICATION</scope>
    <source>
        <strain evidence="21">MHco3</strain>
    </source>
</reference>
<comment type="subcellular location">
    <subcellularLocation>
        <location evidence="1">Cell membrane</location>
        <topology evidence="1">Peripheral membrane protein</topology>
    </subcellularLocation>
    <subcellularLocation>
        <location evidence="2">Cytoplasm</location>
    </subcellularLocation>
</comment>
<name>A0A7I4YXB7_HAECO</name>
<organism evidence="20 21">
    <name type="scientific">Haemonchus contortus</name>
    <name type="common">Barber pole worm</name>
    <dbReference type="NCBI Taxonomy" id="6289"/>
    <lineage>
        <taxon>Eukaryota</taxon>
        <taxon>Metazoa</taxon>
        <taxon>Ecdysozoa</taxon>
        <taxon>Nematoda</taxon>
        <taxon>Chromadorea</taxon>
        <taxon>Rhabditida</taxon>
        <taxon>Rhabditina</taxon>
        <taxon>Rhabditomorpha</taxon>
        <taxon>Strongyloidea</taxon>
        <taxon>Trichostrongylidae</taxon>
        <taxon>Haemonchus</taxon>
    </lineage>
</organism>
<dbReference type="InterPro" id="IPR036860">
    <property type="entry name" value="SH2_dom_sf"/>
</dbReference>
<evidence type="ECO:0000256" key="11">
    <source>
        <dbReference type="ARBA" id="ARBA00023137"/>
    </source>
</evidence>
<dbReference type="EC" id="2.7.10.2" evidence="16"/>
<dbReference type="Proteomes" id="UP000025227">
    <property type="component" value="Unplaced"/>
</dbReference>
<evidence type="ECO:0000256" key="14">
    <source>
        <dbReference type="PROSITE-ProRule" id="PRU00191"/>
    </source>
</evidence>
<sequence>MVHILRSSRRTNKKGQGEPADQRVKQSSNLIGKDRPPVKAQSLIQKSKNASNVQPLERKSMSAEKSIPPRKAGSSDLLKSSSGECDPVLEEQFKEVDRYLMRYHWFHGMMPREDCEEMVVQEGDYLVRRTTLAQMPTYCITVRHNNEVKHIPISYAKGIWCINKECKVTLAELLDVYVKEQRPIAPSNSVLVREIHRPDYFVLHKDITLGQKLGHGAFGEVYCGKLKLKSGEEVDVAIKRAKEGKLKKNQLTSFVREARIMRGLNHPNIVRMYGVAAQEEPVMILLELAIGGSLKAFYKKHGDVSTDQKMMFAKDACRGMCYLFLEKIIHRDLAARNCLLGSKNEVKISDFGLSVADRRELRLNKLHKVPIKWLAPETINEGIFTTKTDVWSYGVLLWEIFDNCKRDPFPGVTNAEAVAVITGKTPPMEPPSDAPPIVKQVMDLCFVKVPDKRSDFAELFHILVPNEPLPPLSSKNSLTDTKA</sequence>
<keyword evidence="11 16" id="KW-0829">Tyrosine-protein kinase</keyword>
<dbReference type="InterPro" id="IPR000719">
    <property type="entry name" value="Prot_kinase_dom"/>
</dbReference>
<evidence type="ECO:0000256" key="1">
    <source>
        <dbReference type="ARBA" id="ARBA00004202"/>
    </source>
</evidence>
<keyword evidence="8 15" id="KW-0067">ATP-binding</keyword>
<dbReference type="InterPro" id="IPR020635">
    <property type="entry name" value="Tyr_kinase_cat_dom"/>
</dbReference>
<keyword evidence="5 16" id="KW-0808">Transferase</keyword>
<dbReference type="SUPFAM" id="SSF56112">
    <property type="entry name" value="Protein kinase-like (PK-like)"/>
    <property type="match status" value="1"/>
</dbReference>
<keyword evidence="20" id="KW-1185">Reference proteome</keyword>
<evidence type="ECO:0000259" key="19">
    <source>
        <dbReference type="PROSITE" id="PS50011"/>
    </source>
</evidence>
<dbReference type="SMART" id="SM00219">
    <property type="entry name" value="TyrKc"/>
    <property type="match status" value="1"/>
</dbReference>
<feature type="domain" description="Protein kinase" evidence="19">
    <location>
        <begin position="207"/>
        <end position="464"/>
    </location>
</feature>
<dbReference type="GO" id="GO:0005524">
    <property type="term" value="F:ATP binding"/>
    <property type="evidence" value="ECO:0007669"/>
    <property type="project" value="UniProtKB-UniRule"/>
</dbReference>
<evidence type="ECO:0000313" key="20">
    <source>
        <dbReference type="Proteomes" id="UP000025227"/>
    </source>
</evidence>
<dbReference type="PROSITE" id="PS50011">
    <property type="entry name" value="PROTEIN_KINASE_DOM"/>
    <property type="match status" value="1"/>
</dbReference>
<feature type="compositionally biased region" description="Basic residues" evidence="17">
    <location>
        <begin position="1"/>
        <end position="13"/>
    </location>
</feature>
<proteinExistence type="inferred from homology"/>
<dbReference type="PROSITE" id="PS50001">
    <property type="entry name" value="SH2"/>
    <property type="match status" value="1"/>
</dbReference>
<feature type="region of interest" description="Disordered" evidence="17">
    <location>
        <begin position="1"/>
        <end position="83"/>
    </location>
</feature>
<dbReference type="FunFam" id="3.30.200.20:FF:000194">
    <property type="entry name" value="protein-tyrosine kinase 2-beta isoform X1"/>
    <property type="match status" value="1"/>
</dbReference>
<dbReference type="SMART" id="SM00252">
    <property type="entry name" value="SH2"/>
    <property type="match status" value="1"/>
</dbReference>
<dbReference type="Pfam" id="PF00017">
    <property type="entry name" value="SH2"/>
    <property type="match status" value="1"/>
</dbReference>
<dbReference type="PRINTS" id="PR00109">
    <property type="entry name" value="TYRKINASE"/>
</dbReference>
<keyword evidence="10" id="KW-0472">Membrane</keyword>
<feature type="compositionally biased region" description="Polar residues" evidence="17">
    <location>
        <begin position="42"/>
        <end position="54"/>
    </location>
</feature>
<comment type="similarity">
    <text evidence="13">Belongs to the protein kinase superfamily. Tyr protein kinase family. Fes/fps subfamily.</text>
</comment>
<protein>
    <recommendedName>
        <fullName evidence="16">Tyrosine-protein kinase</fullName>
        <ecNumber evidence="16">2.7.10.2</ecNumber>
    </recommendedName>
</protein>
<accession>A0A7I4YXB7</accession>
<dbReference type="PROSITE" id="PS00109">
    <property type="entry name" value="PROTEIN_KINASE_TYR"/>
    <property type="match status" value="1"/>
</dbReference>
<evidence type="ECO:0000256" key="3">
    <source>
        <dbReference type="ARBA" id="ARBA00022475"/>
    </source>
</evidence>
<evidence type="ECO:0000256" key="12">
    <source>
        <dbReference type="ARBA" id="ARBA00051245"/>
    </source>
</evidence>
<dbReference type="Gene3D" id="1.10.510.10">
    <property type="entry name" value="Transferase(Phosphotransferase) domain 1"/>
    <property type="match status" value="1"/>
</dbReference>
<comment type="catalytic activity">
    <reaction evidence="12 16">
        <text>L-tyrosyl-[protein] + ATP = O-phospho-L-tyrosyl-[protein] + ADP + H(+)</text>
        <dbReference type="Rhea" id="RHEA:10596"/>
        <dbReference type="Rhea" id="RHEA-COMP:10136"/>
        <dbReference type="Rhea" id="RHEA-COMP:20101"/>
        <dbReference type="ChEBI" id="CHEBI:15378"/>
        <dbReference type="ChEBI" id="CHEBI:30616"/>
        <dbReference type="ChEBI" id="CHEBI:46858"/>
        <dbReference type="ChEBI" id="CHEBI:61978"/>
        <dbReference type="ChEBI" id="CHEBI:456216"/>
        <dbReference type="EC" id="2.7.10.2"/>
    </reaction>
</comment>
<evidence type="ECO:0000256" key="5">
    <source>
        <dbReference type="ARBA" id="ARBA00022679"/>
    </source>
</evidence>
<dbReference type="WBParaSite" id="HCON_00153450-00001">
    <property type="protein sequence ID" value="HCON_00153450-00001"/>
    <property type="gene ID" value="HCON_00153450"/>
</dbReference>
<dbReference type="GO" id="GO:0005886">
    <property type="term" value="C:plasma membrane"/>
    <property type="evidence" value="ECO:0007669"/>
    <property type="project" value="UniProtKB-SubCell"/>
</dbReference>
<dbReference type="CDD" id="cd00192">
    <property type="entry name" value="PTKc"/>
    <property type="match status" value="1"/>
</dbReference>
<dbReference type="OMA" id="REDCEEM"/>
<evidence type="ECO:0000256" key="4">
    <source>
        <dbReference type="ARBA" id="ARBA00022490"/>
    </source>
</evidence>
<evidence type="ECO:0000256" key="8">
    <source>
        <dbReference type="ARBA" id="ARBA00022840"/>
    </source>
</evidence>
<keyword evidence="6 15" id="KW-0547">Nucleotide-binding</keyword>
<dbReference type="InterPro" id="IPR035849">
    <property type="entry name" value="Fes/Fps/Fer_SH2"/>
</dbReference>
<evidence type="ECO:0000256" key="6">
    <source>
        <dbReference type="ARBA" id="ARBA00022741"/>
    </source>
</evidence>
<dbReference type="FunFam" id="1.10.510.10:FF:001408">
    <property type="entry name" value="Tyrosine-protein kinase"/>
    <property type="match status" value="1"/>
</dbReference>
<dbReference type="InterPro" id="IPR011009">
    <property type="entry name" value="Kinase-like_dom_sf"/>
</dbReference>
<dbReference type="GO" id="GO:0005737">
    <property type="term" value="C:cytoplasm"/>
    <property type="evidence" value="ECO:0007669"/>
    <property type="project" value="UniProtKB-SubCell"/>
</dbReference>
<dbReference type="InterPro" id="IPR008266">
    <property type="entry name" value="Tyr_kinase_AS"/>
</dbReference>
<dbReference type="InterPro" id="IPR017441">
    <property type="entry name" value="Protein_kinase_ATP_BS"/>
</dbReference>
<evidence type="ECO:0000256" key="16">
    <source>
        <dbReference type="RuleBase" id="RU362096"/>
    </source>
</evidence>
<evidence type="ECO:0000256" key="13">
    <source>
        <dbReference type="ARBA" id="ARBA00061333"/>
    </source>
</evidence>
<dbReference type="AlphaFoldDB" id="A0A7I4YXB7"/>
<feature type="binding site" evidence="15">
    <location>
        <position position="239"/>
    </location>
    <ligand>
        <name>ATP</name>
        <dbReference type="ChEBI" id="CHEBI:30616"/>
    </ligand>
</feature>
<evidence type="ECO:0000259" key="18">
    <source>
        <dbReference type="PROSITE" id="PS50001"/>
    </source>
</evidence>
<keyword evidence="9 14" id="KW-0727">SH2 domain</keyword>
<evidence type="ECO:0000256" key="10">
    <source>
        <dbReference type="ARBA" id="ARBA00023136"/>
    </source>
</evidence>
<dbReference type="OrthoDB" id="546826at2759"/>
<dbReference type="Pfam" id="PF07714">
    <property type="entry name" value="PK_Tyr_Ser-Thr"/>
    <property type="match status" value="1"/>
</dbReference>
<dbReference type="InterPro" id="IPR001245">
    <property type="entry name" value="Ser-Thr/Tyr_kinase_cat_dom"/>
</dbReference>
<keyword evidence="4" id="KW-0963">Cytoplasm</keyword>
<evidence type="ECO:0000256" key="7">
    <source>
        <dbReference type="ARBA" id="ARBA00022777"/>
    </source>
</evidence>
<evidence type="ECO:0000256" key="9">
    <source>
        <dbReference type="ARBA" id="ARBA00022999"/>
    </source>
</evidence>
<evidence type="ECO:0000256" key="15">
    <source>
        <dbReference type="PROSITE-ProRule" id="PRU10141"/>
    </source>
</evidence>
<dbReference type="SUPFAM" id="SSF55550">
    <property type="entry name" value="SH2 domain"/>
    <property type="match status" value="1"/>
</dbReference>
<dbReference type="GO" id="GO:0004715">
    <property type="term" value="F:non-membrane spanning protein tyrosine kinase activity"/>
    <property type="evidence" value="ECO:0007669"/>
    <property type="project" value="UniProtKB-EC"/>
</dbReference>
<dbReference type="InterPro" id="IPR050198">
    <property type="entry name" value="Non-receptor_tyrosine_kinases"/>
</dbReference>
<dbReference type="PROSITE" id="PS00107">
    <property type="entry name" value="PROTEIN_KINASE_ATP"/>
    <property type="match status" value="1"/>
</dbReference>
<evidence type="ECO:0000313" key="21">
    <source>
        <dbReference type="WBParaSite" id="HCON_00153450-00001"/>
    </source>
</evidence>
<dbReference type="PANTHER" id="PTHR24418">
    <property type="entry name" value="TYROSINE-PROTEIN KINASE"/>
    <property type="match status" value="1"/>
</dbReference>
<dbReference type="CDD" id="cd10361">
    <property type="entry name" value="SH2_Fps_family"/>
    <property type="match status" value="1"/>
</dbReference>
<dbReference type="InterPro" id="IPR000980">
    <property type="entry name" value="SH2"/>
</dbReference>
<dbReference type="Gene3D" id="3.30.505.10">
    <property type="entry name" value="SH2 domain"/>
    <property type="match status" value="1"/>
</dbReference>
<keyword evidence="7 16" id="KW-0418">Kinase</keyword>
<evidence type="ECO:0000256" key="2">
    <source>
        <dbReference type="ARBA" id="ARBA00004496"/>
    </source>
</evidence>
<feature type="domain" description="SH2" evidence="18">
    <location>
        <begin position="105"/>
        <end position="195"/>
    </location>
</feature>